<dbReference type="STRING" id="1208324.P73_0866"/>
<dbReference type="EMBL" id="CP004393">
    <property type="protein sequence ID" value="AJE45581.1"/>
    <property type="molecule type" value="Genomic_DNA"/>
</dbReference>
<accession>A0A0B5DXX2</accession>
<evidence type="ECO:0000256" key="1">
    <source>
        <dbReference type="SAM" id="SignalP"/>
    </source>
</evidence>
<reference evidence="2 3" key="1">
    <citation type="journal article" date="2014" name="Int. J. Syst. Evol. Microbiol.">
        <title>Celeribacter indicus sp. nov., a polycyclic aromatic hydrocarbon-degrading bacterium from deep-sea sediment and reclassification of Huaishuia halophila as Celeribacter halophilus comb. nov.</title>
        <authorList>
            <person name="Lai Q."/>
            <person name="Cao J."/>
            <person name="Yuan J."/>
            <person name="Li F."/>
            <person name="Shao Z."/>
        </authorList>
    </citation>
    <scope>NUCLEOTIDE SEQUENCE [LARGE SCALE GENOMIC DNA]</scope>
    <source>
        <strain evidence="2">P73</strain>
    </source>
</reference>
<dbReference type="AlphaFoldDB" id="A0A0B5DXX2"/>
<feature type="signal peptide" evidence="1">
    <location>
        <begin position="1"/>
        <end position="24"/>
    </location>
</feature>
<dbReference type="Proteomes" id="UP000031521">
    <property type="component" value="Chromosome"/>
</dbReference>
<evidence type="ECO:0000313" key="2">
    <source>
        <dbReference type="EMBL" id="AJE45581.1"/>
    </source>
</evidence>
<evidence type="ECO:0008006" key="4">
    <source>
        <dbReference type="Google" id="ProtNLM"/>
    </source>
</evidence>
<feature type="chain" id="PRO_5002100391" description="Secreted protein" evidence="1">
    <location>
        <begin position="25"/>
        <end position="115"/>
    </location>
</feature>
<gene>
    <name evidence="2" type="ORF">P73_0866</name>
</gene>
<keyword evidence="1" id="KW-0732">Signal</keyword>
<sequence>MRRSPPIHAGLVALLLIVTSQSMAVARGTMRDPAGAMILCTGSGPTMVYVDESGRPMGPRHICPEAALSILAGTGVAFVLAPPAQGLLRFVAPVQQPVFRSARAPAAQARDPPSA</sequence>
<proteinExistence type="predicted"/>
<dbReference type="KEGG" id="cid:P73_0866"/>
<keyword evidence="3" id="KW-1185">Reference proteome</keyword>
<organism evidence="2 3">
    <name type="scientific">Celeribacter indicus</name>
    <dbReference type="NCBI Taxonomy" id="1208324"/>
    <lineage>
        <taxon>Bacteria</taxon>
        <taxon>Pseudomonadati</taxon>
        <taxon>Pseudomonadota</taxon>
        <taxon>Alphaproteobacteria</taxon>
        <taxon>Rhodobacterales</taxon>
        <taxon>Roseobacteraceae</taxon>
        <taxon>Celeribacter</taxon>
    </lineage>
</organism>
<evidence type="ECO:0000313" key="3">
    <source>
        <dbReference type="Proteomes" id="UP000031521"/>
    </source>
</evidence>
<dbReference type="OrthoDB" id="7863585at2"/>
<dbReference type="RefSeq" id="WP_052453037.1">
    <property type="nucleotide sequence ID" value="NZ_CP004393.1"/>
</dbReference>
<name>A0A0B5DXX2_9RHOB</name>
<dbReference type="HOGENOM" id="CLU_141071_1_0_5"/>
<protein>
    <recommendedName>
        <fullName evidence="4">Secreted protein</fullName>
    </recommendedName>
</protein>